<name>A0A066ZN23_HYDMR</name>
<dbReference type="PANTHER" id="PTHR43883">
    <property type="entry name" value="SLR0207 PROTEIN"/>
    <property type="match status" value="1"/>
</dbReference>
<dbReference type="Proteomes" id="UP000027341">
    <property type="component" value="Unassembled WGS sequence"/>
</dbReference>
<comment type="caution">
    <text evidence="1">The sequence shown here is derived from an EMBL/GenBank/DDBJ whole genome shotgun (WGS) entry which is preliminary data.</text>
</comment>
<dbReference type="InterPro" id="IPR027417">
    <property type="entry name" value="P-loop_NTPase"/>
</dbReference>
<dbReference type="Gene3D" id="3.40.50.300">
    <property type="entry name" value="P-loop containing nucleotide triphosphate hydrolases"/>
    <property type="match status" value="1"/>
</dbReference>
<dbReference type="InterPro" id="IPR052732">
    <property type="entry name" value="Cell-binding_unc_protein"/>
</dbReference>
<reference evidence="1 2" key="1">
    <citation type="submission" date="2014-04" db="EMBL/GenBank/DDBJ databases">
        <title>Draft genome sequence of Hydrogenovibrio marinus MH-110, a model organism for aerobic H2 metabolism.</title>
        <authorList>
            <person name="Cha H.J."/>
            <person name="Jo B.H."/>
            <person name="Hwang B.H."/>
        </authorList>
    </citation>
    <scope>NUCLEOTIDE SEQUENCE [LARGE SCALE GENOMIC DNA]</scope>
    <source>
        <strain evidence="1 2">MH-110</strain>
    </source>
</reference>
<organism evidence="1 2">
    <name type="scientific">Hydrogenovibrio marinus</name>
    <dbReference type="NCBI Taxonomy" id="28885"/>
    <lineage>
        <taxon>Bacteria</taxon>
        <taxon>Pseudomonadati</taxon>
        <taxon>Pseudomonadota</taxon>
        <taxon>Gammaproteobacteria</taxon>
        <taxon>Thiotrichales</taxon>
        <taxon>Piscirickettsiaceae</taxon>
        <taxon>Hydrogenovibrio</taxon>
    </lineage>
</organism>
<evidence type="ECO:0000313" key="2">
    <source>
        <dbReference type="Proteomes" id="UP000027341"/>
    </source>
</evidence>
<dbReference type="AlphaFoldDB" id="A0A066ZN23"/>
<accession>A0A066ZN23</accession>
<dbReference type="InterPro" id="IPR011009">
    <property type="entry name" value="Kinase-like_dom_sf"/>
</dbReference>
<evidence type="ECO:0000313" key="1">
    <source>
        <dbReference type="EMBL" id="KDN95178.1"/>
    </source>
</evidence>
<evidence type="ECO:0008006" key="3">
    <source>
        <dbReference type="Google" id="ProtNLM"/>
    </source>
</evidence>
<gene>
    <name evidence="1" type="ORF">EI16_02415</name>
</gene>
<dbReference type="PANTHER" id="PTHR43883:SF1">
    <property type="entry name" value="GLUCONOKINASE"/>
    <property type="match status" value="1"/>
</dbReference>
<dbReference type="STRING" id="28885.EI16_02415"/>
<keyword evidence="2" id="KW-1185">Reference proteome</keyword>
<dbReference type="RefSeq" id="WP_029909029.1">
    <property type="nucleotide sequence ID" value="NZ_AP020335.1"/>
</dbReference>
<protein>
    <recommendedName>
        <fullName evidence="3">Aminoglycoside phosphotransferase domain-containing protein</fullName>
    </recommendedName>
</protein>
<proteinExistence type="predicted"/>
<dbReference type="EMBL" id="JMIU01000001">
    <property type="protein sequence ID" value="KDN95178.1"/>
    <property type="molecule type" value="Genomic_DNA"/>
</dbReference>
<dbReference type="Gene3D" id="3.90.1200.10">
    <property type="match status" value="1"/>
</dbReference>
<dbReference type="SUPFAM" id="SSF52540">
    <property type="entry name" value="P-loop containing nucleoside triphosphate hydrolases"/>
    <property type="match status" value="1"/>
</dbReference>
<dbReference type="SUPFAM" id="SSF56112">
    <property type="entry name" value="Protein kinase-like (PK-like)"/>
    <property type="match status" value="1"/>
</dbReference>
<dbReference type="Pfam" id="PF13671">
    <property type="entry name" value="AAA_33"/>
    <property type="match status" value="1"/>
</dbReference>
<sequence>MDLIPLIDQLSASDLYPHPVEVITTIETHISIVFLTGQFAYKLKKPVNFGFLDFSTLEQRKNFCSLELALNKRTAPEIYLEAVPLYAHHDRLSFTQSNDSEPVEYLVKMNQFNPNYVLGRFLRENTLEFEQIENLATQISNFHQQAEACPADLIYGHPDDAVHPMLENFPSLIQTFEHPEVRYRLTQLAQWTHFKQKQLYSLLEGRKNDGFVKACHGDMHLDNITLINEKPVLFDGIEFNDQFRWIDTINDLAFLLIDLDYRQQTALRRQLLSLYMNQTSDYKALELLRFYQAYRAMVRAKITALRYHQLDKNSREAEDCWQMALDYIKQAEGYAYDVPDTKIILMQGIAGSGKSHYAQQLLNEVDAIIISSDIERKRLYGVSPLHRVTEEEKTELYSAEMNQRTYETLYDLTETIVKAGYSVIVDATFLKYQHREVFMELAEKLNADYRVVYIEPEINLIEQNIEQRLYKNDSPSDATIDIMHRHLEQLEPPSHDEEVFKLTPHENICPETFKSWLNRPI</sequence>